<comment type="caution">
    <text evidence="2">The sequence shown here is derived from an EMBL/GenBank/DDBJ whole genome shotgun (WGS) entry which is preliminary data.</text>
</comment>
<dbReference type="AlphaFoldDB" id="A0A8H7SI64"/>
<proteinExistence type="predicted"/>
<gene>
    <name evidence="2" type="ORF">INT48_001724</name>
</gene>
<feature type="signal peptide" evidence="1">
    <location>
        <begin position="1"/>
        <end position="18"/>
    </location>
</feature>
<feature type="chain" id="PRO_5034163010" evidence="1">
    <location>
        <begin position="19"/>
        <end position="103"/>
    </location>
</feature>
<reference evidence="2" key="1">
    <citation type="submission" date="2021-01" db="EMBL/GenBank/DDBJ databases">
        <title>Metabolic potential, ecology and presence of endohyphal bacteria is reflected in genomic diversity of Mucoromycotina.</title>
        <authorList>
            <person name="Muszewska A."/>
            <person name="Okrasinska A."/>
            <person name="Steczkiewicz K."/>
            <person name="Drgas O."/>
            <person name="Orlowska M."/>
            <person name="Perlinska-Lenart U."/>
            <person name="Aleksandrzak-Piekarczyk T."/>
            <person name="Szatraj K."/>
            <person name="Zielenkiewicz U."/>
            <person name="Pilsyk S."/>
            <person name="Malc E."/>
            <person name="Mieczkowski P."/>
            <person name="Kruszewska J.S."/>
            <person name="Biernat P."/>
            <person name="Pawlowska J."/>
        </authorList>
    </citation>
    <scope>NUCLEOTIDE SEQUENCE</scope>
    <source>
        <strain evidence="2">WA0000018081</strain>
    </source>
</reference>
<accession>A0A8H7SI64</accession>
<organism evidence="2 3">
    <name type="scientific">Thamnidium elegans</name>
    <dbReference type="NCBI Taxonomy" id="101142"/>
    <lineage>
        <taxon>Eukaryota</taxon>
        <taxon>Fungi</taxon>
        <taxon>Fungi incertae sedis</taxon>
        <taxon>Mucoromycota</taxon>
        <taxon>Mucoromycotina</taxon>
        <taxon>Mucoromycetes</taxon>
        <taxon>Mucorales</taxon>
        <taxon>Mucorineae</taxon>
        <taxon>Mucoraceae</taxon>
        <taxon>Thamnidium</taxon>
    </lineage>
</organism>
<keyword evidence="3" id="KW-1185">Reference proteome</keyword>
<dbReference type="EMBL" id="JAEPRE010000380">
    <property type="protein sequence ID" value="KAG2228691.1"/>
    <property type="molecule type" value="Genomic_DNA"/>
</dbReference>
<dbReference type="Proteomes" id="UP000613177">
    <property type="component" value="Unassembled WGS sequence"/>
</dbReference>
<name>A0A8H7SI64_9FUNG</name>
<evidence type="ECO:0000256" key="1">
    <source>
        <dbReference type="SAM" id="SignalP"/>
    </source>
</evidence>
<keyword evidence="1" id="KW-0732">Signal</keyword>
<protein>
    <submittedName>
        <fullName evidence="2">Uncharacterized protein</fullName>
    </submittedName>
</protein>
<evidence type="ECO:0000313" key="3">
    <source>
        <dbReference type="Proteomes" id="UP000613177"/>
    </source>
</evidence>
<evidence type="ECO:0000313" key="2">
    <source>
        <dbReference type="EMBL" id="KAG2228691.1"/>
    </source>
</evidence>
<sequence length="103" mass="11274">MKFTSILFVAAFVLAVSAAPCKDKSHKHYKNKNKGGNKHISYNEEYKINNNYHNVDNSSNDVKEINQTNSADDISADKGLGVNIGLGTKTETTKNNSQVANIS</sequence>